<gene>
    <name evidence="1" type="ORF">FXN63_14155</name>
</gene>
<dbReference type="Proteomes" id="UP000325161">
    <property type="component" value="Chromosome"/>
</dbReference>
<reference evidence="1 2" key="1">
    <citation type="submission" date="2019-08" db="EMBL/GenBank/DDBJ databases">
        <title>Amphibian skin-associated Pigmentiphaga: genome sequence and occurrence across geography and hosts.</title>
        <authorList>
            <person name="Bletz M.C."/>
            <person name="Bunk B."/>
            <person name="Sproeer C."/>
            <person name="Biwer P."/>
            <person name="Reiter S."/>
            <person name="Rabemananjara F.C.E."/>
            <person name="Schulz S."/>
            <person name="Overmann J."/>
            <person name="Vences M."/>
        </authorList>
    </citation>
    <scope>NUCLEOTIDE SEQUENCE [LARGE SCALE GENOMIC DNA]</scope>
    <source>
        <strain evidence="1 2">Mada1488</strain>
    </source>
</reference>
<dbReference type="AlphaFoldDB" id="A0A5C0B142"/>
<keyword evidence="2" id="KW-1185">Reference proteome</keyword>
<proteinExistence type="predicted"/>
<evidence type="ECO:0000313" key="1">
    <source>
        <dbReference type="EMBL" id="QEI06850.1"/>
    </source>
</evidence>
<accession>A0A5C0B142</accession>
<evidence type="ECO:0000313" key="2">
    <source>
        <dbReference type="Proteomes" id="UP000325161"/>
    </source>
</evidence>
<dbReference type="RefSeq" id="WP_148815866.1">
    <property type="nucleotide sequence ID" value="NZ_CP043046.1"/>
</dbReference>
<name>A0A5C0B142_9BURK</name>
<organism evidence="1 2">
    <name type="scientific">Pigmentiphaga aceris</name>
    <dbReference type="NCBI Taxonomy" id="1940612"/>
    <lineage>
        <taxon>Bacteria</taxon>
        <taxon>Pseudomonadati</taxon>
        <taxon>Pseudomonadota</taxon>
        <taxon>Betaproteobacteria</taxon>
        <taxon>Burkholderiales</taxon>
        <taxon>Alcaligenaceae</taxon>
        <taxon>Pigmentiphaga</taxon>
    </lineage>
</organism>
<dbReference type="OrthoDB" id="8656732at2"/>
<sequence length="74" mass="8272">MSEKKGLIARAIEAYLRTGGPDQPGRDSEERELDGRHYVVLRNSRGFLAAYRLEGDGGLRRLGEWPDALNSKAE</sequence>
<protein>
    <submittedName>
        <fullName evidence="1">Uncharacterized protein</fullName>
    </submittedName>
</protein>
<dbReference type="KEGG" id="pacr:FXN63_14155"/>
<dbReference type="EMBL" id="CP043046">
    <property type="protein sequence ID" value="QEI06850.1"/>
    <property type="molecule type" value="Genomic_DNA"/>
</dbReference>